<feature type="region of interest" description="Disordered" evidence="1">
    <location>
        <begin position="1"/>
        <end position="51"/>
    </location>
</feature>
<feature type="compositionally biased region" description="Polar residues" evidence="1">
    <location>
        <begin position="1"/>
        <end position="16"/>
    </location>
</feature>
<dbReference type="VEuPathDB" id="TrichDB:TVAGG3_0820970"/>
<dbReference type="Gene3D" id="1.10.238.10">
    <property type="entry name" value="EF-hand"/>
    <property type="match status" value="1"/>
</dbReference>
<name>A2EFJ2_TRIV3</name>
<evidence type="ECO:0000313" key="2">
    <source>
        <dbReference type="EMBL" id="EAY08586.1"/>
    </source>
</evidence>
<accession>A2EFJ2</accession>
<proteinExistence type="predicted"/>
<dbReference type="KEGG" id="tva:4766490"/>
<sequence length="115" mass="13389">MFNTLITSQPETPQVRSDSDDDSENEHPISALLGPTPTESPFKNKKSTKEDDTKTYITSLKKAFEDADKHQREEISFEEWKNSDLRQFIHNGRLTEKEFELYFYKIDANANELIS</sequence>
<dbReference type="SMR" id="A2EFJ2"/>
<dbReference type="Proteomes" id="UP000001542">
    <property type="component" value="Unassembled WGS sequence"/>
</dbReference>
<evidence type="ECO:0000313" key="3">
    <source>
        <dbReference type="Proteomes" id="UP000001542"/>
    </source>
</evidence>
<dbReference type="AlphaFoldDB" id="A2EFJ2"/>
<keyword evidence="3" id="KW-1185">Reference proteome</keyword>
<reference evidence="2" key="1">
    <citation type="submission" date="2006-10" db="EMBL/GenBank/DDBJ databases">
        <authorList>
            <person name="Amadeo P."/>
            <person name="Zhao Q."/>
            <person name="Wortman J."/>
            <person name="Fraser-Liggett C."/>
            <person name="Carlton J."/>
        </authorList>
    </citation>
    <scope>NUCLEOTIDE SEQUENCE</scope>
    <source>
        <strain evidence="2">G3</strain>
    </source>
</reference>
<dbReference type="VEuPathDB" id="TrichDB:TVAG_191090"/>
<organism evidence="2 3">
    <name type="scientific">Trichomonas vaginalis (strain ATCC PRA-98 / G3)</name>
    <dbReference type="NCBI Taxonomy" id="412133"/>
    <lineage>
        <taxon>Eukaryota</taxon>
        <taxon>Metamonada</taxon>
        <taxon>Parabasalia</taxon>
        <taxon>Trichomonadida</taxon>
        <taxon>Trichomonadidae</taxon>
        <taxon>Trichomonas</taxon>
    </lineage>
</organism>
<evidence type="ECO:0000256" key="1">
    <source>
        <dbReference type="SAM" id="MobiDB-lite"/>
    </source>
</evidence>
<dbReference type="EMBL" id="DS113375">
    <property type="protein sequence ID" value="EAY08586.1"/>
    <property type="molecule type" value="Genomic_DNA"/>
</dbReference>
<evidence type="ECO:0008006" key="4">
    <source>
        <dbReference type="Google" id="ProtNLM"/>
    </source>
</evidence>
<dbReference type="InterPro" id="IPR011992">
    <property type="entry name" value="EF-hand-dom_pair"/>
</dbReference>
<protein>
    <recommendedName>
        <fullName evidence="4">EF-hand domain-containing protein</fullName>
    </recommendedName>
</protein>
<dbReference type="SUPFAM" id="SSF47473">
    <property type="entry name" value="EF-hand"/>
    <property type="match status" value="1"/>
</dbReference>
<reference evidence="2" key="2">
    <citation type="journal article" date="2007" name="Science">
        <title>Draft genome sequence of the sexually transmitted pathogen Trichomonas vaginalis.</title>
        <authorList>
            <person name="Carlton J.M."/>
            <person name="Hirt R.P."/>
            <person name="Silva J.C."/>
            <person name="Delcher A.L."/>
            <person name="Schatz M."/>
            <person name="Zhao Q."/>
            <person name="Wortman J.R."/>
            <person name="Bidwell S.L."/>
            <person name="Alsmark U.C.M."/>
            <person name="Besteiro S."/>
            <person name="Sicheritz-Ponten T."/>
            <person name="Noel C.J."/>
            <person name="Dacks J.B."/>
            <person name="Foster P.G."/>
            <person name="Simillion C."/>
            <person name="Van de Peer Y."/>
            <person name="Miranda-Saavedra D."/>
            <person name="Barton G.J."/>
            <person name="Westrop G.D."/>
            <person name="Mueller S."/>
            <person name="Dessi D."/>
            <person name="Fiori P.L."/>
            <person name="Ren Q."/>
            <person name="Paulsen I."/>
            <person name="Zhang H."/>
            <person name="Bastida-Corcuera F.D."/>
            <person name="Simoes-Barbosa A."/>
            <person name="Brown M.T."/>
            <person name="Hayes R.D."/>
            <person name="Mukherjee M."/>
            <person name="Okumura C.Y."/>
            <person name="Schneider R."/>
            <person name="Smith A.J."/>
            <person name="Vanacova S."/>
            <person name="Villalvazo M."/>
            <person name="Haas B.J."/>
            <person name="Pertea M."/>
            <person name="Feldblyum T.V."/>
            <person name="Utterback T.R."/>
            <person name="Shu C.L."/>
            <person name="Osoegawa K."/>
            <person name="de Jong P.J."/>
            <person name="Hrdy I."/>
            <person name="Horvathova L."/>
            <person name="Zubacova Z."/>
            <person name="Dolezal P."/>
            <person name="Malik S.B."/>
            <person name="Logsdon J.M. Jr."/>
            <person name="Henze K."/>
            <person name="Gupta A."/>
            <person name="Wang C.C."/>
            <person name="Dunne R.L."/>
            <person name="Upcroft J.A."/>
            <person name="Upcroft P."/>
            <person name="White O."/>
            <person name="Salzberg S.L."/>
            <person name="Tang P."/>
            <person name="Chiu C.-H."/>
            <person name="Lee Y.-S."/>
            <person name="Embley T.M."/>
            <person name="Coombs G.H."/>
            <person name="Mottram J.C."/>
            <person name="Tachezy J."/>
            <person name="Fraser-Liggett C.M."/>
            <person name="Johnson P.J."/>
        </authorList>
    </citation>
    <scope>NUCLEOTIDE SEQUENCE [LARGE SCALE GENOMIC DNA]</scope>
    <source>
        <strain evidence="2">G3</strain>
    </source>
</reference>
<gene>
    <name evidence="2" type="ORF">TVAG_191090</name>
</gene>
<dbReference type="InParanoid" id="A2EFJ2"/>